<dbReference type="EMBL" id="JBBWWQ010000019">
    <property type="protein sequence ID" value="KAK8919325.1"/>
    <property type="molecule type" value="Genomic_DNA"/>
</dbReference>
<dbReference type="Proteomes" id="UP001418222">
    <property type="component" value="Unassembled WGS sequence"/>
</dbReference>
<name>A0AAP0AYN5_9ASPA</name>
<accession>A0AAP0AYN5</accession>
<dbReference type="PANTHER" id="PTHR31071:SF39">
    <property type="entry name" value="PROTEIN BRANCHLESS TRICHOME"/>
    <property type="match status" value="1"/>
</dbReference>
<dbReference type="InterPro" id="IPR043424">
    <property type="entry name" value="BLT-like"/>
</dbReference>
<dbReference type="PANTHER" id="PTHR31071">
    <property type="entry name" value="GB|AAF24581.1"/>
    <property type="match status" value="1"/>
</dbReference>
<reference evidence="1 2" key="1">
    <citation type="journal article" date="2022" name="Nat. Plants">
        <title>Genomes of leafy and leafless Platanthera orchids illuminate the evolution of mycoheterotrophy.</title>
        <authorList>
            <person name="Li M.H."/>
            <person name="Liu K.W."/>
            <person name="Li Z."/>
            <person name="Lu H.C."/>
            <person name="Ye Q.L."/>
            <person name="Zhang D."/>
            <person name="Wang J.Y."/>
            <person name="Li Y.F."/>
            <person name="Zhong Z.M."/>
            <person name="Liu X."/>
            <person name="Yu X."/>
            <person name="Liu D.K."/>
            <person name="Tu X.D."/>
            <person name="Liu B."/>
            <person name="Hao Y."/>
            <person name="Liao X.Y."/>
            <person name="Jiang Y.T."/>
            <person name="Sun W.H."/>
            <person name="Chen J."/>
            <person name="Chen Y.Q."/>
            <person name="Ai Y."/>
            <person name="Zhai J.W."/>
            <person name="Wu S.S."/>
            <person name="Zhou Z."/>
            <person name="Hsiao Y.Y."/>
            <person name="Wu W.L."/>
            <person name="Chen Y.Y."/>
            <person name="Lin Y.F."/>
            <person name="Hsu J.L."/>
            <person name="Li C.Y."/>
            <person name="Wang Z.W."/>
            <person name="Zhao X."/>
            <person name="Zhong W.Y."/>
            <person name="Ma X.K."/>
            <person name="Ma L."/>
            <person name="Huang J."/>
            <person name="Chen G.Z."/>
            <person name="Huang M.Z."/>
            <person name="Huang L."/>
            <person name="Peng D.H."/>
            <person name="Luo Y.B."/>
            <person name="Zou S.Q."/>
            <person name="Chen S.P."/>
            <person name="Lan S."/>
            <person name="Tsai W.C."/>
            <person name="Van de Peer Y."/>
            <person name="Liu Z.J."/>
        </authorList>
    </citation>
    <scope>NUCLEOTIDE SEQUENCE [LARGE SCALE GENOMIC DNA]</scope>
    <source>
        <strain evidence="1">Lor287</strain>
    </source>
</reference>
<protein>
    <submittedName>
        <fullName evidence="1">Uncharacterized protein</fullName>
    </submittedName>
</protein>
<evidence type="ECO:0000313" key="1">
    <source>
        <dbReference type="EMBL" id="KAK8919325.1"/>
    </source>
</evidence>
<dbReference type="AlphaFoldDB" id="A0AAP0AYN5"/>
<proteinExistence type="predicted"/>
<sequence>MAAAASRSWKLYHNHHFLPDSYNDSPHFLISYQSTSTPTHSDPISADMIATDHKNLALAVAEIGKLRDELELERRMRRSAESQAKSIARELAEERGARAESEAKAVQCLKAAGRGFRKVDEERRMPKIAEALREERVQMRTIDAAIVLDERMQEVAESDMQKVRAVDCVVAVRNGRERRGREAENPHIMRGIKGFVEFSRAFRVRLPGSGREKERAGGDLECQRAQLKVLLKQRCTADLGMTAAEQNLV</sequence>
<evidence type="ECO:0000313" key="2">
    <source>
        <dbReference type="Proteomes" id="UP001418222"/>
    </source>
</evidence>
<organism evidence="1 2">
    <name type="scientific">Platanthera zijinensis</name>
    <dbReference type="NCBI Taxonomy" id="2320716"/>
    <lineage>
        <taxon>Eukaryota</taxon>
        <taxon>Viridiplantae</taxon>
        <taxon>Streptophyta</taxon>
        <taxon>Embryophyta</taxon>
        <taxon>Tracheophyta</taxon>
        <taxon>Spermatophyta</taxon>
        <taxon>Magnoliopsida</taxon>
        <taxon>Liliopsida</taxon>
        <taxon>Asparagales</taxon>
        <taxon>Orchidaceae</taxon>
        <taxon>Orchidoideae</taxon>
        <taxon>Orchideae</taxon>
        <taxon>Orchidinae</taxon>
        <taxon>Platanthera</taxon>
    </lineage>
</organism>
<comment type="caution">
    <text evidence="1">The sequence shown here is derived from an EMBL/GenBank/DDBJ whole genome shotgun (WGS) entry which is preliminary data.</text>
</comment>
<keyword evidence="2" id="KW-1185">Reference proteome</keyword>
<gene>
    <name evidence="1" type="ORF">KSP39_PZI022025</name>
</gene>